<evidence type="ECO:0000313" key="3">
    <source>
        <dbReference type="Proteomes" id="UP000008311"/>
    </source>
</evidence>
<dbReference type="InterPro" id="IPR053151">
    <property type="entry name" value="RNase_H-like"/>
</dbReference>
<dbReference type="Gene3D" id="3.30.420.10">
    <property type="entry name" value="Ribonuclease H-like superfamily/Ribonuclease H"/>
    <property type="match status" value="1"/>
</dbReference>
<reference evidence="3" key="1">
    <citation type="journal article" date="2010" name="Nat. Biotechnol.">
        <title>Draft genome sequence of the oilseed species Ricinus communis.</title>
        <authorList>
            <person name="Chan A.P."/>
            <person name="Crabtree J."/>
            <person name="Zhao Q."/>
            <person name="Lorenzi H."/>
            <person name="Orvis J."/>
            <person name="Puiu D."/>
            <person name="Melake-Berhan A."/>
            <person name="Jones K.M."/>
            <person name="Redman J."/>
            <person name="Chen G."/>
            <person name="Cahoon E.B."/>
            <person name="Gedil M."/>
            <person name="Stanke M."/>
            <person name="Haas B.J."/>
            <person name="Wortman J.R."/>
            <person name="Fraser-Liggett C.M."/>
            <person name="Ravel J."/>
            <person name="Rabinowicz P.D."/>
        </authorList>
    </citation>
    <scope>NUCLEOTIDE SEQUENCE [LARGE SCALE GENOMIC DNA]</scope>
    <source>
        <strain evidence="3">cv. Hale</strain>
    </source>
</reference>
<dbReference type="Pfam" id="PF13456">
    <property type="entry name" value="RVT_3"/>
    <property type="match status" value="1"/>
</dbReference>
<sequence length="153" mass="16522">MALREVSTSSSLFHFPGTIYCSSSLSFPRVGLSLLELREIGGKLNVDGSVRLQNGLASAGSLIRSAEGSWLSGFTHKLGSCSPFKAKLWGVLDGLRLAWDKGFKHVDLVIDPSEAIKVNIEDVHVIKAPIGRPWNINCAHGLCPLLITKKKAV</sequence>
<dbReference type="InterPro" id="IPR012337">
    <property type="entry name" value="RNaseH-like_sf"/>
</dbReference>
<dbReference type="Proteomes" id="UP000008311">
    <property type="component" value="Unassembled WGS sequence"/>
</dbReference>
<dbReference type="InterPro" id="IPR036397">
    <property type="entry name" value="RNaseH_sf"/>
</dbReference>
<name>B9RU26_RICCO</name>
<dbReference type="GO" id="GO:0003676">
    <property type="term" value="F:nucleic acid binding"/>
    <property type="evidence" value="ECO:0007669"/>
    <property type="project" value="InterPro"/>
</dbReference>
<dbReference type="AlphaFoldDB" id="B9RU26"/>
<dbReference type="InterPro" id="IPR044730">
    <property type="entry name" value="RNase_H-like_dom_plant"/>
</dbReference>
<proteinExistence type="predicted"/>
<accession>B9RU26</accession>
<gene>
    <name evidence="2" type="ORF">RCOM_1460820</name>
</gene>
<evidence type="ECO:0000259" key="1">
    <source>
        <dbReference type="Pfam" id="PF13456"/>
    </source>
</evidence>
<dbReference type="PANTHER" id="PTHR47723:SF19">
    <property type="entry name" value="POLYNUCLEOTIDYL TRANSFERASE, RIBONUCLEASE H-LIKE SUPERFAMILY PROTEIN"/>
    <property type="match status" value="1"/>
</dbReference>
<dbReference type="GO" id="GO:0004523">
    <property type="term" value="F:RNA-DNA hybrid ribonuclease activity"/>
    <property type="evidence" value="ECO:0007669"/>
    <property type="project" value="InterPro"/>
</dbReference>
<keyword evidence="3" id="KW-1185">Reference proteome</keyword>
<dbReference type="PANTHER" id="PTHR47723">
    <property type="entry name" value="OS05G0353850 PROTEIN"/>
    <property type="match status" value="1"/>
</dbReference>
<dbReference type="InParanoid" id="B9RU26"/>
<organism evidence="2 3">
    <name type="scientific">Ricinus communis</name>
    <name type="common">Castor bean</name>
    <dbReference type="NCBI Taxonomy" id="3988"/>
    <lineage>
        <taxon>Eukaryota</taxon>
        <taxon>Viridiplantae</taxon>
        <taxon>Streptophyta</taxon>
        <taxon>Embryophyta</taxon>
        <taxon>Tracheophyta</taxon>
        <taxon>Spermatophyta</taxon>
        <taxon>Magnoliopsida</taxon>
        <taxon>eudicotyledons</taxon>
        <taxon>Gunneridae</taxon>
        <taxon>Pentapetalae</taxon>
        <taxon>rosids</taxon>
        <taxon>fabids</taxon>
        <taxon>Malpighiales</taxon>
        <taxon>Euphorbiaceae</taxon>
        <taxon>Acalyphoideae</taxon>
        <taxon>Acalypheae</taxon>
        <taxon>Ricinus</taxon>
    </lineage>
</organism>
<dbReference type="InterPro" id="IPR002156">
    <property type="entry name" value="RNaseH_domain"/>
</dbReference>
<dbReference type="EMBL" id="EQ973815">
    <property type="protein sequence ID" value="EEF45145.1"/>
    <property type="molecule type" value="Genomic_DNA"/>
</dbReference>
<dbReference type="eggNOG" id="KOG1075">
    <property type="taxonomic scope" value="Eukaryota"/>
</dbReference>
<evidence type="ECO:0000313" key="2">
    <source>
        <dbReference type="EMBL" id="EEF45145.1"/>
    </source>
</evidence>
<dbReference type="SUPFAM" id="SSF53098">
    <property type="entry name" value="Ribonuclease H-like"/>
    <property type="match status" value="1"/>
</dbReference>
<feature type="domain" description="RNase H type-1" evidence="1">
    <location>
        <begin position="45"/>
        <end position="116"/>
    </location>
</feature>
<protein>
    <recommendedName>
        <fullName evidence="1">RNase H type-1 domain-containing protein</fullName>
    </recommendedName>
</protein>
<dbReference type="CDD" id="cd06222">
    <property type="entry name" value="RNase_H_like"/>
    <property type="match status" value="1"/>
</dbReference>